<accession>A0A2H3AW72</accession>
<keyword evidence="1" id="KW-1133">Transmembrane helix</keyword>
<dbReference type="EMBL" id="KZ293461">
    <property type="protein sequence ID" value="PBK62989.1"/>
    <property type="molecule type" value="Genomic_DNA"/>
</dbReference>
<feature type="transmembrane region" description="Helical" evidence="1">
    <location>
        <begin position="77"/>
        <end position="95"/>
    </location>
</feature>
<evidence type="ECO:0000256" key="1">
    <source>
        <dbReference type="SAM" id="Phobius"/>
    </source>
</evidence>
<reference evidence="3" key="1">
    <citation type="journal article" date="2017" name="Nat. Ecol. Evol.">
        <title>Genome expansion and lineage-specific genetic innovations in the forest pathogenic fungi Armillaria.</title>
        <authorList>
            <person name="Sipos G."/>
            <person name="Prasanna A.N."/>
            <person name="Walter M.C."/>
            <person name="O'Connor E."/>
            <person name="Balint B."/>
            <person name="Krizsan K."/>
            <person name="Kiss B."/>
            <person name="Hess J."/>
            <person name="Varga T."/>
            <person name="Slot J."/>
            <person name="Riley R."/>
            <person name="Boka B."/>
            <person name="Rigling D."/>
            <person name="Barry K."/>
            <person name="Lee J."/>
            <person name="Mihaltcheva S."/>
            <person name="LaButti K."/>
            <person name="Lipzen A."/>
            <person name="Waldron R."/>
            <person name="Moloney N.M."/>
            <person name="Sperisen C."/>
            <person name="Kredics L."/>
            <person name="Vagvoelgyi C."/>
            <person name="Patrignani A."/>
            <person name="Fitzpatrick D."/>
            <person name="Nagy I."/>
            <person name="Doyle S."/>
            <person name="Anderson J.B."/>
            <person name="Grigoriev I.V."/>
            <person name="Gueldener U."/>
            <person name="Muensterkoetter M."/>
            <person name="Nagy L.G."/>
        </authorList>
    </citation>
    <scope>NUCLEOTIDE SEQUENCE [LARGE SCALE GENOMIC DNA]</scope>
    <source>
        <strain evidence="3">28-4</strain>
    </source>
</reference>
<keyword evidence="3" id="KW-1185">Reference proteome</keyword>
<evidence type="ECO:0000313" key="2">
    <source>
        <dbReference type="EMBL" id="PBK62989.1"/>
    </source>
</evidence>
<dbReference type="AlphaFoldDB" id="A0A2H3AW72"/>
<organism evidence="2 3">
    <name type="scientific">Armillaria solidipes</name>
    <dbReference type="NCBI Taxonomy" id="1076256"/>
    <lineage>
        <taxon>Eukaryota</taxon>
        <taxon>Fungi</taxon>
        <taxon>Dikarya</taxon>
        <taxon>Basidiomycota</taxon>
        <taxon>Agaricomycotina</taxon>
        <taxon>Agaricomycetes</taxon>
        <taxon>Agaricomycetidae</taxon>
        <taxon>Agaricales</taxon>
        <taxon>Marasmiineae</taxon>
        <taxon>Physalacriaceae</taxon>
        <taxon>Armillaria</taxon>
    </lineage>
</organism>
<proteinExistence type="predicted"/>
<protein>
    <submittedName>
        <fullName evidence="2">Uncharacterized protein</fullName>
    </submittedName>
</protein>
<sequence>MNIDGQVFKRSFGLALPATISLASNMLVSLSIVAQVFHFGYLPITIEVVRACPWYMRWLCFQELFLYAYISDSFCLSCVRIGMLKLAFCGVYFGFPGRFKYQVGL</sequence>
<evidence type="ECO:0000313" key="3">
    <source>
        <dbReference type="Proteomes" id="UP000218334"/>
    </source>
</evidence>
<dbReference type="Proteomes" id="UP000218334">
    <property type="component" value="Unassembled WGS sequence"/>
</dbReference>
<gene>
    <name evidence="2" type="ORF">ARMSODRAFT_548872</name>
</gene>
<keyword evidence="1" id="KW-0472">Membrane</keyword>
<keyword evidence="1" id="KW-0812">Transmembrane</keyword>
<feature type="transmembrane region" description="Helical" evidence="1">
    <location>
        <begin position="12"/>
        <end position="34"/>
    </location>
</feature>
<name>A0A2H3AW72_9AGAR</name>